<dbReference type="Pfam" id="PF04260">
    <property type="entry name" value="DUF436"/>
    <property type="match status" value="1"/>
</dbReference>
<dbReference type="HAMAP" id="MF_00800">
    <property type="entry name" value="UPF0340"/>
    <property type="match status" value="1"/>
</dbReference>
<comment type="similarity">
    <text evidence="1">Belongs to the UPF0340 family.</text>
</comment>
<proteinExistence type="inferred from homology"/>
<reference evidence="2 3" key="1">
    <citation type="submission" date="2009-01" db="EMBL/GenBank/DDBJ databases">
        <authorList>
            <person name="Qin X."/>
            <person name="Bachman B."/>
            <person name="Battles P."/>
            <person name="Bell A."/>
            <person name="Bess C."/>
            <person name="Bickham C."/>
            <person name="Chaboub L."/>
            <person name="Chen D."/>
            <person name="Coyle M."/>
            <person name="Deiros D.R."/>
            <person name="Dinh H."/>
            <person name="Forbes L."/>
            <person name="Fowler G."/>
            <person name="Francisco L."/>
            <person name="Fu Q."/>
            <person name="Gubbala S."/>
            <person name="Hale W."/>
            <person name="Han Y."/>
            <person name="Hemphill L."/>
            <person name="Highlander S.K."/>
            <person name="Hirani K."/>
            <person name="Hogues M."/>
            <person name="Jackson L."/>
            <person name="Jakkamsetti A."/>
            <person name="Javaid M."/>
            <person name="Jiang H."/>
            <person name="Korchina V."/>
            <person name="Kovar C."/>
            <person name="Lara F."/>
            <person name="Lee S."/>
            <person name="Mata R."/>
            <person name="Mathew T."/>
            <person name="Moen C."/>
            <person name="Morales K."/>
            <person name="Munidasa M."/>
            <person name="Nazareth L."/>
            <person name="Ngo R."/>
            <person name="Nguyen L."/>
            <person name="Okwuonu G."/>
            <person name="Ongeri F."/>
            <person name="Patil S."/>
            <person name="Petrosino J."/>
            <person name="Pham C."/>
            <person name="Pham P."/>
            <person name="Pu L.-L."/>
            <person name="Puazo M."/>
            <person name="Raj R."/>
            <person name="Reid J."/>
            <person name="Rouhana J."/>
            <person name="Saada N."/>
            <person name="Shang Y."/>
            <person name="Simmons D."/>
            <person name="Thornton R."/>
            <person name="Warren J."/>
            <person name="Weissenberger G."/>
            <person name="Zhang J."/>
            <person name="Zhang L."/>
            <person name="Zhou C."/>
            <person name="Zhu D."/>
            <person name="Muzny D."/>
            <person name="Worley K."/>
            <person name="Gibbs R."/>
        </authorList>
    </citation>
    <scope>NUCLEOTIDE SEQUENCE [LARGE SCALE GENOMIC DNA]</scope>
    <source>
        <strain evidence="3">ATCC 8290 / DSM 20176 / CCUG 30140 / JCM 1155 / KCTC 3500 / NBRC 15886 / NCIMB 8040 / NRRL B-1843 / 9</strain>
    </source>
</reference>
<dbReference type="EMBL" id="ACGP01000107">
    <property type="protein sequence ID" value="EEI24969.1"/>
    <property type="molecule type" value="Genomic_DNA"/>
</dbReference>
<accession>C0XI31</accession>
<organism evidence="2 3">
    <name type="scientific">Lentilactobacillus hilgardii (strain ATCC 8290 / DSM 20176 / CCUG 30140 / JCM 1155 / KCTC 3500 / NBRC 15886 / NCIMB 8040 / NRRL B-1843 / 9)</name>
    <dbReference type="NCBI Taxonomy" id="1423757"/>
    <lineage>
        <taxon>Bacteria</taxon>
        <taxon>Bacillati</taxon>
        <taxon>Bacillota</taxon>
        <taxon>Bacilli</taxon>
        <taxon>Lactobacillales</taxon>
        <taxon>Lactobacillaceae</taxon>
        <taxon>Lentilactobacillus</taxon>
    </lineage>
</organism>
<dbReference type="InterPro" id="IPR028345">
    <property type="entry name" value="Antibiotic_NAT-like"/>
</dbReference>
<dbReference type="InterPro" id="IPR006340">
    <property type="entry name" value="DUF436"/>
</dbReference>
<comment type="caution">
    <text evidence="2">The sequence shown here is derived from an EMBL/GenBank/DDBJ whole genome shotgun (WGS) entry which is preliminary data.</text>
</comment>
<sequence>MELTTIKHNLSEVLTEYFDKVTFPKNGIFVVGCSTSEISGDWKGTNSRLDVGKAVVETLEEFLLPRGIHMAIQGCEHINRALLVERDVAEQHRLEVVSVMPAIHAGGGTQVAAYQRMTDPVEVEHITAFGGIDIGGTEIGMHVKFVQIPVRMAHRKVGAANVVCLSSRPKLIGGERARYDFTEENTKDYLLEGSRNNG</sequence>
<dbReference type="HOGENOM" id="CLU_106658_0_0_9"/>
<dbReference type="SUPFAM" id="SSF110710">
    <property type="entry name" value="TTHA0583/YokD-like"/>
    <property type="match status" value="1"/>
</dbReference>
<gene>
    <name evidence="2" type="ORF">HMPREF0519_0892</name>
</gene>
<dbReference type="RefSeq" id="WP_003556370.1">
    <property type="nucleotide sequence ID" value="NZ_AZDF01000015.1"/>
</dbReference>
<name>C0XI31_LENH9</name>
<dbReference type="Proteomes" id="UP000003752">
    <property type="component" value="Unassembled WGS sequence"/>
</dbReference>
<protein>
    <recommendedName>
        <fullName evidence="1">UPF0340 protein HMPREF0519_0892</fullName>
    </recommendedName>
</protein>
<dbReference type="AlphaFoldDB" id="C0XI31"/>
<dbReference type="SMR" id="C0XI31"/>
<evidence type="ECO:0000256" key="1">
    <source>
        <dbReference type="HAMAP-Rule" id="MF_00800"/>
    </source>
</evidence>
<dbReference type="Gene3D" id="3.40.50.10360">
    <property type="entry name" value="Hypothetical protein TT1679"/>
    <property type="match status" value="1"/>
</dbReference>
<dbReference type="NCBIfam" id="TIGR01440">
    <property type="entry name" value="TIGR01440 family protein"/>
    <property type="match status" value="1"/>
</dbReference>
<dbReference type="PATRIC" id="fig|1423757.3.peg.556"/>
<evidence type="ECO:0000313" key="3">
    <source>
        <dbReference type="Proteomes" id="UP000003752"/>
    </source>
</evidence>
<evidence type="ECO:0000313" key="2">
    <source>
        <dbReference type="EMBL" id="EEI24969.1"/>
    </source>
</evidence>
<dbReference type="PIRSF" id="PIRSF007510">
    <property type="entry name" value="UCP007510"/>
    <property type="match status" value="1"/>
</dbReference>
<keyword evidence="3" id="KW-1185">Reference proteome</keyword>